<dbReference type="InterPro" id="IPR024983">
    <property type="entry name" value="CHAT_dom"/>
</dbReference>
<dbReference type="InParanoid" id="A0A1X7TDU7"/>
<organism evidence="2">
    <name type="scientific">Amphimedon queenslandica</name>
    <name type="common">Sponge</name>
    <dbReference type="NCBI Taxonomy" id="400682"/>
    <lineage>
        <taxon>Eukaryota</taxon>
        <taxon>Metazoa</taxon>
        <taxon>Porifera</taxon>
        <taxon>Demospongiae</taxon>
        <taxon>Heteroscleromorpha</taxon>
        <taxon>Haplosclerida</taxon>
        <taxon>Niphatidae</taxon>
        <taxon>Amphimedon</taxon>
    </lineage>
</organism>
<dbReference type="Pfam" id="PF12770">
    <property type="entry name" value="CHAT"/>
    <property type="match status" value="1"/>
</dbReference>
<proteinExistence type="predicted"/>
<name>A0A1X7TDU7_AMPQE</name>
<dbReference type="EnsemblMetazoa" id="Aqu2.1.12772_001">
    <property type="protein sequence ID" value="Aqu2.1.12772_001"/>
    <property type="gene ID" value="Aqu2.1.12772"/>
</dbReference>
<evidence type="ECO:0000259" key="1">
    <source>
        <dbReference type="Pfam" id="PF12770"/>
    </source>
</evidence>
<dbReference type="PROSITE" id="PS51257">
    <property type="entry name" value="PROKAR_LIPOPROTEIN"/>
    <property type="match status" value="1"/>
</dbReference>
<evidence type="ECO:0000313" key="2">
    <source>
        <dbReference type="EnsemblMetazoa" id="Aqu2.1.12772_001"/>
    </source>
</evidence>
<dbReference type="AlphaFoldDB" id="A0A1X7TDU7"/>
<sequence>MQVKIESLRLQSCLIILSSCDSGRGKFKGDEIQGMCRSFLLAGAAAVMTSLWKVPDQSASYFMHVSLQKSIQSIRSIHHFSQVIHWGGYQLTGSDARIVVEVSDQDKMVFKALGCPEGVSPFPCLELLQQLENNLLSSSENNVQIYGPCGTNPAETIKDFIAKHHSAYINLSTSVVCDYGDHQSSMLLVVDSATVDNVADLIPLSRHKNIQIILVAQWTPDCKEMAREVDIKLKMGVSSLQLLSYSWQ</sequence>
<accession>A0A1X7TDU7</accession>
<protein>
    <recommendedName>
        <fullName evidence="1">CHAT domain-containing protein</fullName>
    </recommendedName>
</protein>
<reference evidence="2" key="1">
    <citation type="submission" date="2017-05" db="UniProtKB">
        <authorList>
            <consortium name="EnsemblMetazoa"/>
        </authorList>
    </citation>
    <scope>IDENTIFICATION</scope>
</reference>
<feature type="domain" description="CHAT" evidence="1">
    <location>
        <begin position="5"/>
        <end position="65"/>
    </location>
</feature>
<dbReference type="STRING" id="400682.A0A1X7TDU7"/>
<dbReference type="OrthoDB" id="626167at2759"/>